<dbReference type="InterPro" id="IPR051045">
    <property type="entry name" value="TonB-dependent_transducer"/>
</dbReference>
<dbReference type="PANTHER" id="PTHR33446:SF2">
    <property type="entry name" value="PROTEIN TONB"/>
    <property type="match status" value="1"/>
</dbReference>
<keyword evidence="4" id="KW-1003">Cell membrane</keyword>
<evidence type="ECO:0000313" key="14">
    <source>
        <dbReference type="Proteomes" id="UP000178735"/>
    </source>
</evidence>
<keyword evidence="5" id="KW-0997">Cell inner membrane</keyword>
<dbReference type="Proteomes" id="UP000178735">
    <property type="component" value="Unassembled WGS sequence"/>
</dbReference>
<dbReference type="GO" id="GO:0098797">
    <property type="term" value="C:plasma membrane protein complex"/>
    <property type="evidence" value="ECO:0007669"/>
    <property type="project" value="TreeGrafter"/>
</dbReference>
<dbReference type="STRING" id="1817813.A2008_07655"/>
<feature type="compositionally biased region" description="Polar residues" evidence="10">
    <location>
        <begin position="154"/>
        <end position="164"/>
    </location>
</feature>
<dbReference type="GO" id="GO:0055085">
    <property type="term" value="P:transmembrane transport"/>
    <property type="evidence" value="ECO:0007669"/>
    <property type="project" value="InterPro"/>
</dbReference>
<feature type="transmembrane region" description="Helical" evidence="11">
    <location>
        <begin position="7"/>
        <end position="28"/>
    </location>
</feature>
<keyword evidence="3" id="KW-0813">Transport</keyword>
<dbReference type="PANTHER" id="PTHR33446">
    <property type="entry name" value="PROTEIN TONB-RELATED"/>
    <property type="match status" value="1"/>
</dbReference>
<dbReference type="InterPro" id="IPR003538">
    <property type="entry name" value="TonB"/>
</dbReference>
<dbReference type="GO" id="GO:0031992">
    <property type="term" value="F:energy transducer activity"/>
    <property type="evidence" value="ECO:0007669"/>
    <property type="project" value="InterPro"/>
</dbReference>
<evidence type="ECO:0000256" key="1">
    <source>
        <dbReference type="ARBA" id="ARBA00004383"/>
    </source>
</evidence>
<dbReference type="PRINTS" id="PR01374">
    <property type="entry name" value="TONBPROTEIN"/>
</dbReference>
<protein>
    <recommendedName>
        <fullName evidence="12">TonB C-terminal domain-containing protein</fullName>
    </recommendedName>
</protein>
<dbReference type="Pfam" id="PF03544">
    <property type="entry name" value="TonB_C"/>
    <property type="match status" value="1"/>
</dbReference>
<dbReference type="PROSITE" id="PS51257">
    <property type="entry name" value="PROKAR_LIPOPROTEIN"/>
    <property type="match status" value="1"/>
</dbReference>
<dbReference type="Gene3D" id="3.30.1150.10">
    <property type="match status" value="1"/>
</dbReference>
<feature type="compositionally biased region" description="Basic and acidic residues" evidence="10">
    <location>
        <begin position="178"/>
        <end position="189"/>
    </location>
</feature>
<dbReference type="PROSITE" id="PS52015">
    <property type="entry name" value="TONB_CTD"/>
    <property type="match status" value="1"/>
</dbReference>
<dbReference type="AlphaFoldDB" id="A0A1F7WNW7"/>
<keyword evidence="7" id="KW-0653">Protein transport</keyword>
<evidence type="ECO:0000256" key="3">
    <source>
        <dbReference type="ARBA" id="ARBA00022448"/>
    </source>
</evidence>
<keyword evidence="9 11" id="KW-0472">Membrane</keyword>
<accession>A0A1F7WNW7</accession>
<sequence>MIRVKKNYVFLIYLYSFTAHIILIWAGFSCVHAMRIVSGEAAADLSKSARAPFAFKISLTGRRGNSYDESKIGVTVEFDKIKKLISRELPELIKKFEIKERPSETVFEPPDLEPAKNAFGNLRSKFAEMKKAAEDSMKTSEALLAADKKKIFPASTNKKNSQSSRMDRKKKPSQAEPVHSENARDRAKAGPDAQAEVAKSPYTGSGDGTETEVFGNLSGGENSGMRLAGTPDGALDPSIELKSIDLFKSIVGSKIRSKVKYPQNCRRLGIEGSVRIKFEINSGGTAVGIEITRSSGNRDIDAAAVDAVKNGAPFLPYPRDISQKSLSFLLPLNFKLND</sequence>
<evidence type="ECO:0000256" key="9">
    <source>
        <dbReference type="ARBA" id="ARBA00023136"/>
    </source>
</evidence>
<comment type="subcellular location">
    <subcellularLocation>
        <location evidence="1">Cell inner membrane</location>
        <topology evidence="1">Single-pass membrane protein</topology>
        <orientation evidence="1">Periplasmic side</orientation>
    </subcellularLocation>
</comment>
<dbReference type="InterPro" id="IPR037682">
    <property type="entry name" value="TonB_C"/>
</dbReference>
<keyword evidence="8 11" id="KW-1133">Transmembrane helix</keyword>
<name>A0A1F7WNW7_9BACT</name>
<evidence type="ECO:0000256" key="8">
    <source>
        <dbReference type="ARBA" id="ARBA00022989"/>
    </source>
</evidence>
<evidence type="ECO:0000256" key="5">
    <source>
        <dbReference type="ARBA" id="ARBA00022519"/>
    </source>
</evidence>
<proteinExistence type="inferred from homology"/>
<dbReference type="NCBIfam" id="TIGR01352">
    <property type="entry name" value="tonB_Cterm"/>
    <property type="match status" value="1"/>
</dbReference>
<dbReference type="GO" id="GO:0015031">
    <property type="term" value="P:protein transport"/>
    <property type="evidence" value="ECO:0007669"/>
    <property type="project" value="UniProtKB-KW"/>
</dbReference>
<dbReference type="GO" id="GO:0030288">
    <property type="term" value="C:outer membrane-bounded periplasmic space"/>
    <property type="evidence" value="ECO:0007669"/>
    <property type="project" value="InterPro"/>
</dbReference>
<dbReference type="EMBL" id="MGFH01000141">
    <property type="protein sequence ID" value="OGM04532.1"/>
    <property type="molecule type" value="Genomic_DNA"/>
</dbReference>
<evidence type="ECO:0000313" key="13">
    <source>
        <dbReference type="EMBL" id="OGM04532.1"/>
    </source>
</evidence>
<evidence type="ECO:0000256" key="11">
    <source>
        <dbReference type="SAM" id="Phobius"/>
    </source>
</evidence>
<evidence type="ECO:0000256" key="4">
    <source>
        <dbReference type="ARBA" id="ARBA00022475"/>
    </source>
</evidence>
<evidence type="ECO:0000259" key="12">
    <source>
        <dbReference type="PROSITE" id="PS52015"/>
    </source>
</evidence>
<feature type="domain" description="TonB C-terminal" evidence="12">
    <location>
        <begin position="246"/>
        <end position="338"/>
    </location>
</feature>
<organism evidence="13 14">
    <name type="scientific">Candidatus Wallbacteria bacterium GWC2_49_35</name>
    <dbReference type="NCBI Taxonomy" id="1817813"/>
    <lineage>
        <taxon>Bacteria</taxon>
        <taxon>Candidatus Walliibacteriota</taxon>
    </lineage>
</organism>
<evidence type="ECO:0000256" key="10">
    <source>
        <dbReference type="SAM" id="MobiDB-lite"/>
    </source>
</evidence>
<evidence type="ECO:0000256" key="2">
    <source>
        <dbReference type="ARBA" id="ARBA00006555"/>
    </source>
</evidence>
<comment type="caution">
    <text evidence="13">The sequence shown here is derived from an EMBL/GenBank/DDBJ whole genome shotgun (WGS) entry which is preliminary data.</text>
</comment>
<reference evidence="13 14" key="1">
    <citation type="journal article" date="2016" name="Nat. Commun.">
        <title>Thousands of microbial genomes shed light on interconnected biogeochemical processes in an aquifer system.</title>
        <authorList>
            <person name="Anantharaman K."/>
            <person name="Brown C.T."/>
            <person name="Hug L.A."/>
            <person name="Sharon I."/>
            <person name="Castelle C.J."/>
            <person name="Probst A.J."/>
            <person name="Thomas B.C."/>
            <person name="Singh A."/>
            <person name="Wilkins M.J."/>
            <person name="Karaoz U."/>
            <person name="Brodie E.L."/>
            <person name="Williams K.H."/>
            <person name="Hubbard S.S."/>
            <person name="Banfield J.F."/>
        </authorList>
    </citation>
    <scope>NUCLEOTIDE SEQUENCE [LARGE SCALE GENOMIC DNA]</scope>
</reference>
<keyword evidence="6 11" id="KW-0812">Transmembrane</keyword>
<comment type="similarity">
    <text evidence="2">Belongs to the TonB family.</text>
</comment>
<dbReference type="InterPro" id="IPR006260">
    <property type="entry name" value="TonB/TolA_C"/>
</dbReference>
<dbReference type="SUPFAM" id="SSF74653">
    <property type="entry name" value="TolA/TonB C-terminal domain"/>
    <property type="match status" value="1"/>
</dbReference>
<evidence type="ECO:0000256" key="6">
    <source>
        <dbReference type="ARBA" id="ARBA00022692"/>
    </source>
</evidence>
<gene>
    <name evidence="13" type="ORF">A2008_07655</name>
</gene>
<dbReference type="GO" id="GO:0015891">
    <property type="term" value="P:siderophore transport"/>
    <property type="evidence" value="ECO:0007669"/>
    <property type="project" value="InterPro"/>
</dbReference>
<feature type="region of interest" description="Disordered" evidence="10">
    <location>
        <begin position="152"/>
        <end position="231"/>
    </location>
</feature>
<evidence type="ECO:0000256" key="7">
    <source>
        <dbReference type="ARBA" id="ARBA00022927"/>
    </source>
</evidence>